<proteinExistence type="predicted"/>
<dbReference type="Proteomes" id="UP000011115">
    <property type="component" value="Unassembled WGS sequence"/>
</dbReference>
<name>M1BB66_SOLTU</name>
<keyword evidence="3" id="KW-1185">Reference proteome</keyword>
<dbReference type="Gramene" id="PGSC0003DMT400041308">
    <property type="protein sequence ID" value="PGSC0003DMT400041308"/>
    <property type="gene ID" value="PGSC0003DMG400015990"/>
</dbReference>
<protein>
    <submittedName>
        <fullName evidence="2">Uncharacterized protein</fullName>
    </submittedName>
</protein>
<reference evidence="2" key="2">
    <citation type="submission" date="2015-06" db="UniProtKB">
        <authorList>
            <consortium name="EnsemblPlants"/>
        </authorList>
    </citation>
    <scope>IDENTIFICATION</scope>
    <source>
        <strain evidence="2">DM1-3 516 R44</strain>
    </source>
</reference>
<evidence type="ECO:0000313" key="2">
    <source>
        <dbReference type="EnsemblPlants" id="PGSC0003DMT400041308"/>
    </source>
</evidence>
<dbReference type="AlphaFoldDB" id="M1BB66"/>
<dbReference type="PaxDb" id="4113-PGSC0003DMT400041308"/>
<reference evidence="3" key="1">
    <citation type="journal article" date="2011" name="Nature">
        <title>Genome sequence and analysis of the tuber crop potato.</title>
        <authorList>
            <consortium name="The Potato Genome Sequencing Consortium"/>
        </authorList>
    </citation>
    <scope>NUCLEOTIDE SEQUENCE [LARGE SCALE GENOMIC DNA]</scope>
    <source>
        <strain evidence="3">cv. DM1-3 516 R44</strain>
    </source>
</reference>
<evidence type="ECO:0000256" key="1">
    <source>
        <dbReference type="SAM" id="MobiDB-lite"/>
    </source>
</evidence>
<dbReference type="EnsemblPlants" id="PGSC0003DMT400041308">
    <property type="protein sequence ID" value="PGSC0003DMT400041308"/>
    <property type="gene ID" value="PGSC0003DMG400015990"/>
</dbReference>
<feature type="region of interest" description="Disordered" evidence="1">
    <location>
        <begin position="36"/>
        <end position="62"/>
    </location>
</feature>
<sequence>MTVSANRLTDRRPRWYLKFWWKHGYLGAKRNKKAEKNEEAEACVSPSTLGDSPKGRTPPFVPVRKTLKEKDQKGDERSSRFCSCKYKTTHVFSACPRGGRETKTARLMA</sequence>
<dbReference type="InParanoid" id="M1BB66"/>
<evidence type="ECO:0000313" key="3">
    <source>
        <dbReference type="Proteomes" id="UP000011115"/>
    </source>
</evidence>
<accession>M1BB66</accession>
<organism evidence="2 3">
    <name type="scientific">Solanum tuberosum</name>
    <name type="common">Potato</name>
    <dbReference type="NCBI Taxonomy" id="4113"/>
    <lineage>
        <taxon>Eukaryota</taxon>
        <taxon>Viridiplantae</taxon>
        <taxon>Streptophyta</taxon>
        <taxon>Embryophyta</taxon>
        <taxon>Tracheophyta</taxon>
        <taxon>Spermatophyta</taxon>
        <taxon>Magnoliopsida</taxon>
        <taxon>eudicotyledons</taxon>
        <taxon>Gunneridae</taxon>
        <taxon>Pentapetalae</taxon>
        <taxon>asterids</taxon>
        <taxon>lamiids</taxon>
        <taxon>Solanales</taxon>
        <taxon>Solanaceae</taxon>
        <taxon>Solanoideae</taxon>
        <taxon>Solaneae</taxon>
        <taxon>Solanum</taxon>
    </lineage>
</organism>
<dbReference type="HOGENOM" id="CLU_2188628_0_0_1"/>